<feature type="compositionally biased region" description="Low complexity" evidence="3">
    <location>
        <begin position="58"/>
        <end position="70"/>
    </location>
</feature>
<dbReference type="GO" id="GO:0005794">
    <property type="term" value="C:Golgi apparatus"/>
    <property type="evidence" value="ECO:0007669"/>
    <property type="project" value="TreeGrafter"/>
</dbReference>
<feature type="compositionally biased region" description="Polar residues" evidence="3">
    <location>
        <begin position="92"/>
        <end position="102"/>
    </location>
</feature>
<feature type="coiled-coil region" evidence="2">
    <location>
        <begin position="218"/>
        <end position="318"/>
    </location>
</feature>
<dbReference type="Gene3D" id="1.25.40.20">
    <property type="entry name" value="Ankyrin repeat-containing domain"/>
    <property type="match status" value="1"/>
</dbReference>
<keyword evidence="6" id="KW-1185">Reference proteome</keyword>
<dbReference type="PANTHER" id="PTHR46515">
    <property type="entry name" value="TATA ELEMENT MODULATORY FACTOR TMF1"/>
    <property type="match status" value="1"/>
</dbReference>
<organism evidence="5 6">
    <name type="scientific">Zalerion maritima</name>
    <dbReference type="NCBI Taxonomy" id="339359"/>
    <lineage>
        <taxon>Eukaryota</taxon>
        <taxon>Fungi</taxon>
        <taxon>Dikarya</taxon>
        <taxon>Ascomycota</taxon>
        <taxon>Pezizomycotina</taxon>
        <taxon>Sordariomycetes</taxon>
        <taxon>Lulworthiomycetidae</taxon>
        <taxon>Lulworthiales</taxon>
        <taxon>Lulworthiaceae</taxon>
        <taxon>Zalerion</taxon>
    </lineage>
</organism>
<dbReference type="InterPro" id="IPR036770">
    <property type="entry name" value="Ankyrin_rpt-contain_sf"/>
</dbReference>
<keyword evidence="1" id="KW-0040">ANK repeat</keyword>
<dbReference type="SUPFAM" id="SSF48403">
    <property type="entry name" value="Ankyrin repeat"/>
    <property type="match status" value="1"/>
</dbReference>
<feature type="region of interest" description="Disordered" evidence="3">
    <location>
        <begin position="557"/>
        <end position="588"/>
    </location>
</feature>
<feature type="compositionally biased region" description="Basic and acidic residues" evidence="3">
    <location>
        <begin position="392"/>
        <end position="411"/>
    </location>
</feature>
<dbReference type="GO" id="GO:0005783">
    <property type="term" value="C:endoplasmic reticulum"/>
    <property type="evidence" value="ECO:0007669"/>
    <property type="project" value="TreeGrafter"/>
</dbReference>
<evidence type="ECO:0000259" key="4">
    <source>
        <dbReference type="Pfam" id="PF12325"/>
    </source>
</evidence>
<evidence type="ECO:0000256" key="3">
    <source>
        <dbReference type="SAM" id="MobiDB-lite"/>
    </source>
</evidence>
<feature type="region of interest" description="Disordered" evidence="3">
    <location>
        <begin position="32"/>
        <end position="187"/>
    </location>
</feature>
<dbReference type="EMBL" id="JAKWBI020000190">
    <property type="protein sequence ID" value="KAJ2899705.1"/>
    <property type="molecule type" value="Genomic_DNA"/>
</dbReference>
<feature type="repeat" description="ANK" evidence="1">
    <location>
        <begin position="804"/>
        <end position="837"/>
    </location>
</feature>
<feature type="compositionally biased region" description="Basic and acidic residues" evidence="3">
    <location>
        <begin position="461"/>
        <end position="481"/>
    </location>
</feature>
<feature type="region of interest" description="Disordered" evidence="3">
    <location>
        <begin position="514"/>
        <end position="541"/>
    </location>
</feature>
<accession>A0AAD5RNB4</accession>
<keyword evidence="2" id="KW-0175">Coiled coil</keyword>
<feature type="region of interest" description="Disordered" evidence="3">
    <location>
        <begin position="461"/>
        <end position="500"/>
    </location>
</feature>
<dbReference type="Pfam" id="PF12325">
    <property type="entry name" value="TMF_TATA_bd"/>
    <property type="match status" value="1"/>
</dbReference>
<dbReference type="PROSITE" id="PS50297">
    <property type="entry name" value="ANK_REP_REGION"/>
    <property type="match status" value="3"/>
</dbReference>
<dbReference type="Proteomes" id="UP001201980">
    <property type="component" value="Unassembled WGS sequence"/>
</dbReference>
<reference evidence="5" key="1">
    <citation type="submission" date="2022-07" db="EMBL/GenBank/DDBJ databases">
        <title>Draft genome sequence of Zalerion maritima ATCC 34329, a (micro)plastics degrading marine fungus.</title>
        <authorList>
            <person name="Paco A."/>
            <person name="Goncalves M.F.M."/>
            <person name="Rocha-Santos T.A.P."/>
            <person name="Alves A."/>
        </authorList>
    </citation>
    <scope>NUCLEOTIDE SEQUENCE</scope>
    <source>
        <strain evidence="5">ATCC 34329</strain>
    </source>
</reference>
<dbReference type="Pfam" id="PF12796">
    <property type="entry name" value="Ank_2"/>
    <property type="match status" value="2"/>
</dbReference>
<feature type="coiled-coil region" evidence="2">
    <location>
        <begin position="618"/>
        <end position="718"/>
    </location>
</feature>
<evidence type="ECO:0000256" key="2">
    <source>
        <dbReference type="SAM" id="Coils"/>
    </source>
</evidence>
<feature type="repeat" description="ANK" evidence="1">
    <location>
        <begin position="908"/>
        <end position="940"/>
    </location>
</feature>
<feature type="compositionally biased region" description="Basic and acidic residues" evidence="3">
    <location>
        <begin position="152"/>
        <end position="177"/>
    </location>
</feature>
<evidence type="ECO:0000313" key="5">
    <source>
        <dbReference type="EMBL" id="KAJ2899705.1"/>
    </source>
</evidence>
<dbReference type="SMART" id="SM00248">
    <property type="entry name" value="ANK"/>
    <property type="match status" value="6"/>
</dbReference>
<feature type="domain" description="TATA element modulatory factor 1 TATA binding" evidence="4">
    <location>
        <begin position="606"/>
        <end position="718"/>
    </location>
</feature>
<gene>
    <name evidence="5" type="ORF">MKZ38_002898</name>
</gene>
<comment type="caution">
    <text evidence="5">The sequence shown here is derived from an EMBL/GenBank/DDBJ whole genome shotgun (WGS) entry which is preliminary data.</text>
</comment>
<dbReference type="InterPro" id="IPR002110">
    <property type="entry name" value="Ankyrin_rpt"/>
</dbReference>
<evidence type="ECO:0000256" key="1">
    <source>
        <dbReference type="PROSITE-ProRule" id="PRU00023"/>
    </source>
</evidence>
<protein>
    <submittedName>
        <fullName evidence="5">TATA element modulatory factor</fullName>
    </submittedName>
</protein>
<evidence type="ECO:0000313" key="6">
    <source>
        <dbReference type="Proteomes" id="UP001201980"/>
    </source>
</evidence>
<sequence>MSSGNKPSWGSFLSQAVAGVEARLDNILAEDEDGAANCTNGKSQPSSVKGTIPKQQPSPAVSRAASTSSRTTDRLQQRLQKAIAAKAATAGSPRQSTDLSRQSSDRARESLDYPGLSADHSTQSAPDSPSLDDDKESAAKERGGGNKAVAEGTDKNAEGKDESDAKEDKSLDHKLEAEPAFPAEVPEIKVSEEPELDLVPQEAPQLEAVNSNTNSKVVAALMDELDRLKSALQVKERQASNLEAKLQKVMTSLEAANNKVRAAAASENDRKAIRELEETVASLEVEKRLAADRAKRQLAELKERADRATQNANKVELESKAELLAMESRLEAVRSQAEEVTTSPQADSEAKLLRQLQNLQAQHASASANWQGIETTMLSRISSIENERDEALHRESEMRKKARDAAARAERQEEELEDARLSTPNMDHINSQHKAQADRLTERAEMAEMALAEARAEIEKQKQALDEEKRKRPDNERRAWLEDLPQTYRPGTSSGLGSPQLIVPSRTFSSDYLGASPLPVKARKPSSPSSNGEAGQMVPPRRPSALSYIQSMVSSTGGGQTASLVYGSTFGDAETPPVPPDDKDEMSDPIESIAAPAHGMPDVASISTIAAGPSVQLVERMSAAIRRLESEKVAAREELGRISSQRDEARGEMVTLMKEIESNKAAVEKVADLESQVEEINQRYQTTLELLGEKSELVDELKADVEDVKQMYRELVERTHPRRLRSALRSTMEDDGDKYAAHAAAREGNLTTFQHLLEDKPKLATLEDPDGRVPLHWACSSNSYPIALYLSTLKSFDPDVQDASGWTPLMIAGSVQDADSLVGLLLARDADVNMTTNGGQSIMHFVASKGNLHLARKLLAQKPKPASARIRDNRGLYPIHRAAAAGHTVLVKLLIEAGRSPLDATDQAGYTALHHAVAEGHGDTAVLLLQNGADATKKDVDGTLAIDLAPDTSVKKFIHQQAEREGISL</sequence>
<dbReference type="AlphaFoldDB" id="A0AAD5RNB4"/>
<feature type="repeat" description="ANK" evidence="1">
    <location>
        <begin position="874"/>
        <end position="898"/>
    </location>
</feature>
<dbReference type="InterPro" id="IPR052602">
    <property type="entry name" value="Growth_transcription_reg"/>
</dbReference>
<dbReference type="InterPro" id="IPR022091">
    <property type="entry name" value="TMF_TATA-bd"/>
</dbReference>
<feature type="region of interest" description="Disordered" evidence="3">
    <location>
        <begin position="392"/>
        <end position="420"/>
    </location>
</feature>
<name>A0AAD5RNB4_9PEZI</name>
<proteinExistence type="predicted"/>
<feature type="compositionally biased region" description="Polar residues" evidence="3">
    <location>
        <begin position="37"/>
        <end position="57"/>
    </location>
</feature>
<feature type="compositionally biased region" description="Low complexity" evidence="3">
    <location>
        <begin position="81"/>
        <end position="90"/>
    </location>
</feature>
<dbReference type="PROSITE" id="PS50088">
    <property type="entry name" value="ANK_REPEAT"/>
    <property type="match status" value="3"/>
</dbReference>
<dbReference type="PANTHER" id="PTHR46515:SF1">
    <property type="entry name" value="TATA ELEMENT MODULATORY FACTOR"/>
    <property type="match status" value="1"/>
</dbReference>